<organism evidence="14">
    <name type="scientific">Cyprideis torosa</name>
    <dbReference type="NCBI Taxonomy" id="163714"/>
    <lineage>
        <taxon>Eukaryota</taxon>
        <taxon>Metazoa</taxon>
        <taxon>Ecdysozoa</taxon>
        <taxon>Arthropoda</taxon>
        <taxon>Crustacea</taxon>
        <taxon>Oligostraca</taxon>
        <taxon>Ostracoda</taxon>
        <taxon>Podocopa</taxon>
        <taxon>Podocopida</taxon>
        <taxon>Cytherocopina</taxon>
        <taxon>Cytheroidea</taxon>
        <taxon>Cytherideidae</taxon>
        <taxon>Cyprideis</taxon>
    </lineage>
</organism>
<dbReference type="AlphaFoldDB" id="A0A7R8W8L7"/>
<evidence type="ECO:0000256" key="11">
    <source>
        <dbReference type="ARBA" id="ARBA00023329"/>
    </source>
</evidence>
<keyword evidence="8" id="KW-0472">Membrane</keyword>
<keyword evidence="10" id="KW-0407">Ion channel</keyword>
<sequence length="132" mass="14321">MFETGIPQGQEGETNSLETGKDDTPWWLKYAGRGCGIVGGLLAMLLGLFNIITFSASCLVAGILQMITGAIVASIEGPCLCHFSQRAQQVSDMIEGRPKWNRAALYIVGARADMLHAARMDSELIRNDQLGY</sequence>
<comment type="subcellular location">
    <subcellularLocation>
        <location evidence="1">Cytoplasmic vesicle</location>
        <location evidence="1">Secretory vesicle</location>
        <location evidence="1">Synaptic vesicle membrane</location>
        <topology evidence="1">Multi-pass membrane protein</topology>
    </subcellularLocation>
    <subcellularLocation>
        <location evidence="12">Presynaptic cell membrane</location>
    </subcellularLocation>
</comment>
<evidence type="ECO:0000256" key="4">
    <source>
        <dbReference type="ARBA" id="ARBA00022568"/>
    </source>
</evidence>
<evidence type="ECO:0000256" key="6">
    <source>
        <dbReference type="ARBA" id="ARBA00022692"/>
    </source>
</evidence>
<dbReference type="GO" id="GO:0030672">
    <property type="term" value="C:synaptic vesicle membrane"/>
    <property type="evidence" value="ECO:0007669"/>
    <property type="project" value="UniProtKB-SubCell"/>
</dbReference>
<evidence type="ECO:0000256" key="13">
    <source>
        <dbReference type="ARBA" id="ARBA00046506"/>
    </source>
</evidence>
<keyword evidence="11" id="KW-0968">Cytoplasmic vesicle</keyword>
<proteinExistence type="inferred from homology"/>
<evidence type="ECO:0000256" key="1">
    <source>
        <dbReference type="ARBA" id="ARBA00004644"/>
    </source>
</evidence>
<protein>
    <recommendedName>
        <fullName evidence="3">Calcium channel flower</fullName>
    </recommendedName>
</protein>
<gene>
    <name evidence="14" type="ORF">CTOB1V02_LOCUS3720</name>
</gene>
<evidence type="ECO:0000256" key="10">
    <source>
        <dbReference type="ARBA" id="ARBA00023303"/>
    </source>
</evidence>
<dbReference type="PANTHER" id="PTHR13314">
    <property type="entry name" value="CALCIUM CHANNEL FLOWER HOMOLOG"/>
    <property type="match status" value="1"/>
</dbReference>
<dbReference type="Pfam" id="PF10233">
    <property type="entry name" value="Cg6151-P"/>
    <property type="match status" value="1"/>
</dbReference>
<keyword evidence="5" id="KW-0107">Calcium channel</keyword>
<dbReference type="GO" id="GO:0005262">
    <property type="term" value="F:calcium channel activity"/>
    <property type="evidence" value="ECO:0007669"/>
    <property type="project" value="UniProtKB-KW"/>
</dbReference>
<dbReference type="SMART" id="SM01077">
    <property type="entry name" value="Cg6151-P"/>
    <property type="match status" value="1"/>
</dbReference>
<keyword evidence="9" id="KW-0966">Cell projection</keyword>
<name>A0A7R8W8L7_9CRUS</name>
<comment type="subunit">
    <text evidence="13">Homomultimer. Associates with the dally/ magu complex.</text>
</comment>
<evidence type="ECO:0000313" key="14">
    <source>
        <dbReference type="EMBL" id="CAD7225788.1"/>
    </source>
</evidence>
<keyword evidence="4" id="KW-0406">Ion transport</keyword>
<evidence type="ECO:0000256" key="9">
    <source>
        <dbReference type="ARBA" id="ARBA00023273"/>
    </source>
</evidence>
<keyword evidence="6" id="KW-0812">Transmembrane</keyword>
<keyword evidence="7" id="KW-1133">Transmembrane helix</keyword>
<dbReference type="EMBL" id="OB660665">
    <property type="protein sequence ID" value="CAD7225788.1"/>
    <property type="molecule type" value="Genomic_DNA"/>
</dbReference>
<keyword evidence="4" id="KW-0109">Calcium transport</keyword>
<reference evidence="14" key="1">
    <citation type="submission" date="2020-11" db="EMBL/GenBank/DDBJ databases">
        <authorList>
            <person name="Tran Van P."/>
        </authorList>
    </citation>
    <scope>NUCLEOTIDE SEQUENCE</scope>
</reference>
<accession>A0A7R8W8L7</accession>
<evidence type="ECO:0000256" key="3">
    <source>
        <dbReference type="ARBA" id="ARBA00016120"/>
    </source>
</evidence>
<evidence type="ECO:0000256" key="12">
    <source>
        <dbReference type="ARBA" id="ARBA00034111"/>
    </source>
</evidence>
<dbReference type="GO" id="GO:0042734">
    <property type="term" value="C:presynaptic membrane"/>
    <property type="evidence" value="ECO:0007669"/>
    <property type="project" value="UniProtKB-SubCell"/>
</dbReference>
<evidence type="ECO:0000256" key="2">
    <source>
        <dbReference type="ARBA" id="ARBA00010023"/>
    </source>
</evidence>
<dbReference type="InterPro" id="IPR019365">
    <property type="entry name" value="TVP18/Ca-channel_flower"/>
</dbReference>
<dbReference type="GO" id="GO:0016192">
    <property type="term" value="P:vesicle-mediated transport"/>
    <property type="evidence" value="ECO:0007669"/>
    <property type="project" value="TreeGrafter"/>
</dbReference>
<keyword evidence="4" id="KW-0106">Calcium</keyword>
<evidence type="ECO:0000256" key="5">
    <source>
        <dbReference type="ARBA" id="ARBA00022673"/>
    </source>
</evidence>
<evidence type="ECO:0000256" key="7">
    <source>
        <dbReference type="ARBA" id="ARBA00022989"/>
    </source>
</evidence>
<keyword evidence="4" id="KW-0813">Transport</keyword>
<comment type="similarity">
    <text evidence="2">Belongs to the calcium channel flower family.</text>
</comment>
<dbReference type="OrthoDB" id="9934994at2759"/>
<dbReference type="PANTHER" id="PTHR13314:SF2">
    <property type="entry name" value="CALCIUM CHANNEL FLOWER HOMOLOG"/>
    <property type="match status" value="1"/>
</dbReference>
<evidence type="ECO:0000256" key="8">
    <source>
        <dbReference type="ARBA" id="ARBA00023136"/>
    </source>
</evidence>